<feature type="region of interest" description="Disordered" evidence="1">
    <location>
        <begin position="89"/>
        <end position="123"/>
    </location>
</feature>
<organism evidence="2 3">
    <name type="scientific">Elysia crispata</name>
    <name type="common">lettuce slug</name>
    <dbReference type="NCBI Taxonomy" id="231223"/>
    <lineage>
        <taxon>Eukaryota</taxon>
        <taxon>Metazoa</taxon>
        <taxon>Spiralia</taxon>
        <taxon>Lophotrochozoa</taxon>
        <taxon>Mollusca</taxon>
        <taxon>Gastropoda</taxon>
        <taxon>Heterobranchia</taxon>
        <taxon>Euthyneura</taxon>
        <taxon>Panpulmonata</taxon>
        <taxon>Sacoglossa</taxon>
        <taxon>Placobranchoidea</taxon>
        <taxon>Plakobranchidae</taxon>
        <taxon>Elysia</taxon>
    </lineage>
</organism>
<dbReference type="AlphaFoldDB" id="A0AAE1D8E2"/>
<feature type="compositionally biased region" description="Polar residues" evidence="1">
    <location>
        <begin position="89"/>
        <end position="101"/>
    </location>
</feature>
<accession>A0AAE1D8E2</accession>
<keyword evidence="3" id="KW-1185">Reference proteome</keyword>
<name>A0AAE1D8E2_9GAST</name>
<proteinExistence type="predicted"/>
<dbReference type="EMBL" id="JAWDGP010004927">
    <property type="protein sequence ID" value="KAK3761116.1"/>
    <property type="molecule type" value="Genomic_DNA"/>
</dbReference>
<dbReference type="Proteomes" id="UP001283361">
    <property type="component" value="Unassembled WGS sequence"/>
</dbReference>
<evidence type="ECO:0000313" key="3">
    <source>
        <dbReference type="Proteomes" id="UP001283361"/>
    </source>
</evidence>
<evidence type="ECO:0000256" key="1">
    <source>
        <dbReference type="SAM" id="MobiDB-lite"/>
    </source>
</evidence>
<reference evidence="2" key="1">
    <citation type="journal article" date="2023" name="G3 (Bethesda)">
        <title>A reference genome for the long-term kleptoplast-retaining sea slug Elysia crispata morphotype clarki.</title>
        <authorList>
            <person name="Eastman K.E."/>
            <person name="Pendleton A.L."/>
            <person name="Shaikh M.A."/>
            <person name="Suttiyut T."/>
            <person name="Ogas R."/>
            <person name="Tomko P."/>
            <person name="Gavelis G."/>
            <person name="Widhalm J.R."/>
            <person name="Wisecaver J.H."/>
        </authorList>
    </citation>
    <scope>NUCLEOTIDE SEQUENCE</scope>
    <source>
        <strain evidence="2">ECLA1</strain>
    </source>
</reference>
<sequence>MLDFSTLVTRGENAGLVKQSPKPHELFSSVHRLPLTPQLVAAALDRCQILPVSVTNKLACSVECGTQPGNLKRIAAPASSLYICGSSGLSKQSLSRHSSPRQAPPSCPRQVKVGAGQVEDGAL</sequence>
<gene>
    <name evidence="2" type="ORF">RRG08_022520</name>
</gene>
<protein>
    <submittedName>
        <fullName evidence="2">Uncharacterized protein</fullName>
    </submittedName>
</protein>
<comment type="caution">
    <text evidence="2">The sequence shown here is derived from an EMBL/GenBank/DDBJ whole genome shotgun (WGS) entry which is preliminary data.</text>
</comment>
<evidence type="ECO:0000313" key="2">
    <source>
        <dbReference type="EMBL" id="KAK3761116.1"/>
    </source>
</evidence>